<gene>
    <name evidence="2" type="ORF">HMPREF1544_03767</name>
</gene>
<evidence type="ECO:0000313" key="2">
    <source>
        <dbReference type="EMBL" id="EPB89398.1"/>
    </source>
</evidence>
<dbReference type="OrthoDB" id="2286114at2759"/>
<evidence type="ECO:0000313" key="3">
    <source>
        <dbReference type="Proteomes" id="UP000014254"/>
    </source>
</evidence>
<dbReference type="InParanoid" id="S2K2G8"/>
<evidence type="ECO:0000256" key="1">
    <source>
        <dbReference type="SAM" id="MobiDB-lite"/>
    </source>
</evidence>
<reference evidence="3" key="1">
    <citation type="submission" date="2013-05" db="EMBL/GenBank/DDBJ databases">
        <title>The Genome sequence of Mucor circinelloides f. circinelloides 1006PhL.</title>
        <authorList>
            <consortium name="The Broad Institute Genomics Platform"/>
            <person name="Cuomo C."/>
            <person name="Earl A."/>
            <person name="Findley K."/>
            <person name="Lee S.C."/>
            <person name="Walker B."/>
            <person name="Young S."/>
            <person name="Zeng Q."/>
            <person name="Gargeya S."/>
            <person name="Fitzgerald M."/>
            <person name="Haas B."/>
            <person name="Abouelleil A."/>
            <person name="Allen A.W."/>
            <person name="Alvarado L."/>
            <person name="Arachchi H.M."/>
            <person name="Berlin A.M."/>
            <person name="Chapman S.B."/>
            <person name="Gainer-Dewar J."/>
            <person name="Goldberg J."/>
            <person name="Griggs A."/>
            <person name="Gujja S."/>
            <person name="Hansen M."/>
            <person name="Howarth C."/>
            <person name="Imamovic A."/>
            <person name="Ireland A."/>
            <person name="Larimer J."/>
            <person name="McCowan C."/>
            <person name="Murphy C."/>
            <person name="Pearson M."/>
            <person name="Poon T.W."/>
            <person name="Priest M."/>
            <person name="Roberts A."/>
            <person name="Saif S."/>
            <person name="Shea T."/>
            <person name="Sisk P."/>
            <person name="Sykes S."/>
            <person name="Wortman J."/>
            <person name="Nusbaum C."/>
            <person name="Birren B."/>
        </authorList>
    </citation>
    <scope>NUCLEOTIDE SEQUENCE [LARGE SCALE GENOMIC DNA]</scope>
    <source>
        <strain evidence="3">1006PhL</strain>
    </source>
</reference>
<feature type="region of interest" description="Disordered" evidence="1">
    <location>
        <begin position="582"/>
        <end position="635"/>
    </location>
</feature>
<feature type="compositionally biased region" description="Polar residues" evidence="1">
    <location>
        <begin position="341"/>
        <end position="355"/>
    </location>
</feature>
<feature type="compositionally biased region" description="Low complexity" evidence="1">
    <location>
        <begin position="600"/>
        <end position="611"/>
    </location>
</feature>
<dbReference type="EMBL" id="KE123935">
    <property type="protein sequence ID" value="EPB89398.1"/>
    <property type="molecule type" value="Genomic_DNA"/>
</dbReference>
<proteinExistence type="predicted"/>
<feature type="region of interest" description="Disordered" evidence="1">
    <location>
        <begin position="403"/>
        <end position="452"/>
    </location>
</feature>
<feature type="compositionally biased region" description="Low complexity" evidence="1">
    <location>
        <begin position="288"/>
        <end position="319"/>
    </location>
</feature>
<keyword evidence="3" id="KW-1185">Reference proteome</keyword>
<dbReference type="eggNOG" id="ENOG502TAP4">
    <property type="taxonomic scope" value="Eukaryota"/>
</dbReference>
<accession>S2K2G8</accession>
<name>S2K2G8_MUCC1</name>
<dbReference type="Proteomes" id="UP000014254">
    <property type="component" value="Unassembled WGS sequence"/>
</dbReference>
<protein>
    <submittedName>
        <fullName evidence="2">Uncharacterized protein</fullName>
    </submittedName>
</protein>
<feature type="region of interest" description="Disordered" evidence="1">
    <location>
        <begin position="151"/>
        <end position="319"/>
    </location>
</feature>
<dbReference type="VEuPathDB" id="FungiDB:HMPREF1544_03767"/>
<sequence>MNNNQQEDGDRERQRPNQQQYQQIGPENIFTNIYNVIAGARESASQEFTRFWESLGHGQRPYSSSSAAIQARKIKTPTSLKNRQFSRNSSINGRFLPDDNVRGIVKDVEIQTDDDLLQQSSLSIPHKRSASTFEEYHIPFPVKKSIKKTSFSVAEPDPSSEQPTFLSRRIDTTDNASNESQQEPKEEEEVSIPHTQPVNNKGKEPSSPLRPPPTVSLSPKRRPMRKAVSLSPNRPSSSSTAGRFTPSPNRDIRTGSKSVRRLTMELESQFSPKFPSPFSPQKKQRQESTTATQDTFSSSSTFFSSSPQYEQQQQGESLSLQYQSEVAAALASQAQAISTSMATKTSPMRISQPSPNVHGADNHHTNKDEEDYYANLAKQKELDERVNKLEKKVSIARTRVTEFSSEATGSHVTSPTPSHTIVSPTNRNESPVTPAPALEETLPSQMPPQTPEYTAANAAANKKDMVLLEPHNGKSTSPLRTTIINQEGRLPFSYTCNAAPAIPSANPYKTVDKSPMSNARLSTSPYRSSIIISSPQQPQKEASYSPPSMSYAAAKAAIQEAVNKKSSSVSPFGERISSVRYTMSRPTTPTPPPPPPPPALLLQSSPSPSRASVKESSTYYPPKHTPSPYLQPSKGITLLKPNDQHKSKMQELIKMIPCSRLRKTDTITGPDGVSRPNPFWHEIYNHGRRI</sequence>
<dbReference type="OMA" id="GWLEEDS"/>
<dbReference type="AlphaFoldDB" id="S2K2G8"/>
<feature type="region of interest" description="Disordered" evidence="1">
    <location>
        <begin position="340"/>
        <end position="367"/>
    </location>
</feature>
<feature type="compositionally biased region" description="Pro residues" evidence="1">
    <location>
        <begin position="588"/>
        <end position="599"/>
    </location>
</feature>
<organism evidence="2 3">
    <name type="scientific">Mucor circinelloides f. circinelloides (strain 1006PhL)</name>
    <name type="common">Mucormycosis agent</name>
    <name type="synonym">Calyptromyces circinelloides</name>
    <dbReference type="NCBI Taxonomy" id="1220926"/>
    <lineage>
        <taxon>Eukaryota</taxon>
        <taxon>Fungi</taxon>
        <taxon>Fungi incertae sedis</taxon>
        <taxon>Mucoromycota</taxon>
        <taxon>Mucoromycotina</taxon>
        <taxon>Mucoromycetes</taxon>
        <taxon>Mucorales</taxon>
        <taxon>Mucorineae</taxon>
        <taxon>Mucoraceae</taxon>
        <taxon>Mucor</taxon>
    </lineage>
</organism>
<feature type="region of interest" description="Disordered" evidence="1">
    <location>
        <begin position="1"/>
        <end position="26"/>
    </location>
</feature>
<feature type="compositionally biased region" description="Polar residues" evidence="1">
    <location>
        <begin position="403"/>
        <end position="431"/>
    </location>
</feature>
<feature type="compositionally biased region" description="Low complexity" evidence="1">
    <location>
        <begin position="229"/>
        <end position="239"/>
    </location>
</feature>